<gene>
    <name evidence="1" type="ORF">AVEN_6349_1</name>
    <name evidence="2" type="ORF">AVEN_90861_1</name>
</gene>
<dbReference type="EMBL" id="BGPR01223295">
    <property type="protein sequence ID" value="GBN67031.1"/>
    <property type="molecule type" value="Genomic_DNA"/>
</dbReference>
<evidence type="ECO:0000313" key="3">
    <source>
        <dbReference type="Proteomes" id="UP000499080"/>
    </source>
</evidence>
<dbReference type="EMBL" id="BGPR01223335">
    <property type="protein sequence ID" value="GBN67109.1"/>
    <property type="molecule type" value="Genomic_DNA"/>
</dbReference>
<proteinExistence type="predicted"/>
<evidence type="ECO:0000313" key="1">
    <source>
        <dbReference type="EMBL" id="GBN67031.1"/>
    </source>
</evidence>
<reference evidence="1 3" key="1">
    <citation type="journal article" date="2019" name="Sci. Rep.">
        <title>Orb-weaving spider Araneus ventricosus genome elucidates the spidroin gene catalogue.</title>
        <authorList>
            <person name="Kono N."/>
            <person name="Nakamura H."/>
            <person name="Ohtoshi R."/>
            <person name="Moran D.A.P."/>
            <person name="Shinohara A."/>
            <person name="Yoshida Y."/>
            <person name="Fujiwara M."/>
            <person name="Mori M."/>
            <person name="Tomita M."/>
            <person name="Arakawa K."/>
        </authorList>
    </citation>
    <scope>NUCLEOTIDE SEQUENCE [LARGE SCALE GENOMIC DNA]</scope>
</reference>
<dbReference type="AlphaFoldDB" id="A0A4Y2QUN8"/>
<name>A0A4Y2QUN8_ARAVE</name>
<comment type="caution">
    <text evidence="1">The sequence shown here is derived from an EMBL/GenBank/DDBJ whole genome shotgun (WGS) entry which is preliminary data.</text>
</comment>
<evidence type="ECO:0000313" key="2">
    <source>
        <dbReference type="EMBL" id="GBN67109.1"/>
    </source>
</evidence>
<organism evidence="1 3">
    <name type="scientific">Araneus ventricosus</name>
    <name type="common">Orbweaver spider</name>
    <name type="synonym">Epeira ventricosa</name>
    <dbReference type="NCBI Taxonomy" id="182803"/>
    <lineage>
        <taxon>Eukaryota</taxon>
        <taxon>Metazoa</taxon>
        <taxon>Ecdysozoa</taxon>
        <taxon>Arthropoda</taxon>
        <taxon>Chelicerata</taxon>
        <taxon>Arachnida</taxon>
        <taxon>Araneae</taxon>
        <taxon>Araneomorphae</taxon>
        <taxon>Entelegynae</taxon>
        <taxon>Araneoidea</taxon>
        <taxon>Araneidae</taxon>
        <taxon>Araneus</taxon>
    </lineage>
</organism>
<protein>
    <submittedName>
        <fullName evidence="1">Uncharacterized protein</fullName>
    </submittedName>
</protein>
<accession>A0A4Y2QUN8</accession>
<feature type="non-terminal residue" evidence="1">
    <location>
        <position position="94"/>
    </location>
</feature>
<dbReference type="Proteomes" id="UP000499080">
    <property type="component" value="Unassembled WGS sequence"/>
</dbReference>
<sequence>MNLKVDYTTLFRIAPHSFRCSKPETIASKRSKCSVAIHVGFLTAKSRFFSFKKLATNTNSFLRRLPDLVMIFKKNVFKHSGDEAWKEDADQMYE</sequence>
<keyword evidence="3" id="KW-1185">Reference proteome</keyword>